<comment type="caution">
    <text evidence="1">The sequence shown here is derived from an EMBL/GenBank/DDBJ whole genome shotgun (WGS) entry which is preliminary data.</text>
</comment>
<sequence>MDPQAITRTHSQILSDFVLSIHFGTPTTEALPLQPSIRGSASTCSHKALSPMFPDLSVLVGIFLIMQPILQACKNRPGRKEREIWIGYGFANFGALPCASGKRSFAYALWPGCQYQKRFKALPRFYSISRVLPSPWKLTRYFLDVVQPLIQDDKRDQYK</sequence>
<name>A0ACB6ZHH1_THEGA</name>
<dbReference type="EMBL" id="MU118007">
    <property type="protein sequence ID" value="KAF9648788.1"/>
    <property type="molecule type" value="Genomic_DNA"/>
</dbReference>
<organism evidence="1 2">
    <name type="scientific">Thelephora ganbajun</name>
    <name type="common">Ganba fungus</name>
    <dbReference type="NCBI Taxonomy" id="370292"/>
    <lineage>
        <taxon>Eukaryota</taxon>
        <taxon>Fungi</taxon>
        <taxon>Dikarya</taxon>
        <taxon>Basidiomycota</taxon>
        <taxon>Agaricomycotina</taxon>
        <taxon>Agaricomycetes</taxon>
        <taxon>Thelephorales</taxon>
        <taxon>Thelephoraceae</taxon>
        <taxon>Thelephora</taxon>
    </lineage>
</organism>
<reference evidence="1" key="2">
    <citation type="journal article" date="2020" name="Nat. Commun.">
        <title>Large-scale genome sequencing of mycorrhizal fungi provides insights into the early evolution of symbiotic traits.</title>
        <authorList>
            <person name="Miyauchi S."/>
            <person name="Kiss E."/>
            <person name="Kuo A."/>
            <person name="Drula E."/>
            <person name="Kohler A."/>
            <person name="Sanchez-Garcia M."/>
            <person name="Morin E."/>
            <person name="Andreopoulos B."/>
            <person name="Barry K.W."/>
            <person name="Bonito G."/>
            <person name="Buee M."/>
            <person name="Carver A."/>
            <person name="Chen C."/>
            <person name="Cichocki N."/>
            <person name="Clum A."/>
            <person name="Culley D."/>
            <person name="Crous P.W."/>
            <person name="Fauchery L."/>
            <person name="Girlanda M."/>
            <person name="Hayes R.D."/>
            <person name="Keri Z."/>
            <person name="LaButti K."/>
            <person name="Lipzen A."/>
            <person name="Lombard V."/>
            <person name="Magnuson J."/>
            <person name="Maillard F."/>
            <person name="Murat C."/>
            <person name="Nolan M."/>
            <person name="Ohm R.A."/>
            <person name="Pangilinan J."/>
            <person name="Pereira M.F."/>
            <person name="Perotto S."/>
            <person name="Peter M."/>
            <person name="Pfister S."/>
            <person name="Riley R."/>
            <person name="Sitrit Y."/>
            <person name="Stielow J.B."/>
            <person name="Szollosi G."/>
            <person name="Zifcakova L."/>
            <person name="Stursova M."/>
            <person name="Spatafora J.W."/>
            <person name="Tedersoo L."/>
            <person name="Vaario L.M."/>
            <person name="Yamada A."/>
            <person name="Yan M."/>
            <person name="Wang P."/>
            <person name="Xu J."/>
            <person name="Bruns T."/>
            <person name="Baldrian P."/>
            <person name="Vilgalys R."/>
            <person name="Dunand C."/>
            <person name="Henrissat B."/>
            <person name="Grigoriev I.V."/>
            <person name="Hibbett D."/>
            <person name="Nagy L.G."/>
            <person name="Martin F.M."/>
        </authorList>
    </citation>
    <scope>NUCLEOTIDE SEQUENCE</scope>
    <source>
        <strain evidence="1">P2</strain>
    </source>
</reference>
<evidence type="ECO:0000313" key="2">
    <source>
        <dbReference type="Proteomes" id="UP000886501"/>
    </source>
</evidence>
<accession>A0ACB6ZHH1</accession>
<evidence type="ECO:0000313" key="1">
    <source>
        <dbReference type="EMBL" id="KAF9648788.1"/>
    </source>
</evidence>
<keyword evidence="2" id="KW-1185">Reference proteome</keyword>
<proteinExistence type="predicted"/>
<reference evidence="1" key="1">
    <citation type="submission" date="2019-10" db="EMBL/GenBank/DDBJ databases">
        <authorList>
            <consortium name="DOE Joint Genome Institute"/>
            <person name="Kuo A."/>
            <person name="Miyauchi S."/>
            <person name="Kiss E."/>
            <person name="Drula E."/>
            <person name="Kohler A."/>
            <person name="Sanchez-Garcia M."/>
            <person name="Andreopoulos B."/>
            <person name="Barry K.W."/>
            <person name="Bonito G."/>
            <person name="Buee M."/>
            <person name="Carver A."/>
            <person name="Chen C."/>
            <person name="Cichocki N."/>
            <person name="Clum A."/>
            <person name="Culley D."/>
            <person name="Crous P.W."/>
            <person name="Fauchery L."/>
            <person name="Girlanda M."/>
            <person name="Hayes R."/>
            <person name="Keri Z."/>
            <person name="Labutti K."/>
            <person name="Lipzen A."/>
            <person name="Lombard V."/>
            <person name="Magnuson J."/>
            <person name="Maillard F."/>
            <person name="Morin E."/>
            <person name="Murat C."/>
            <person name="Nolan M."/>
            <person name="Ohm R."/>
            <person name="Pangilinan J."/>
            <person name="Pereira M."/>
            <person name="Perotto S."/>
            <person name="Peter M."/>
            <person name="Riley R."/>
            <person name="Sitrit Y."/>
            <person name="Stielow B."/>
            <person name="Szollosi G."/>
            <person name="Zifcakova L."/>
            <person name="Stursova M."/>
            <person name="Spatafora J.W."/>
            <person name="Tedersoo L."/>
            <person name="Vaario L.-M."/>
            <person name="Yamada A."/>
            <person name="Yan M."/>
            <person name="Wang P."/>
            <person name="Xu J."/>
            <person name="Bruns T."/>
            <person name="Baldrian P."/>
            <person name="Vilgalys R."/>
            <person name="Henrissat B."/>
            <person name="Grigoriev I.V."/>
            <person name="Hibbett D."/>
            <person name="Nagy L.G."/>
            <person name="Martin F.M."/>
        </authorList>
    </citation>
    <scope>NUCLEOTIDE SEQUENCE</scope>
    <source>
        <strain evidence="1">P2</strain>
    </source>
</reference>
<gene>
    <name evidence="1" type="ORF">BDM02DRAFT_2051593</name>
</gene>
<protein>
    <submittedName>
        <fullName evidence="1">Uncharacterized protein</fullName>
    </submittedName>
</protein>
<dbReference type="Proteomes" id="UP000886501">
    <property type="component" value="Unassembled WGS sequence"/>
</dbReference>